<sequence>MSTSWKSLEEYVRGMAALRWASPCRPEHVDGVDFDGVVRVSDDELVLIEITKERDLDKVRTDLNKIQPTKLRLATQGLICRGFVVLEAQPTPSMKEAGRASHITVCAAEDFAAGYFDFRSYDQLRRHLPFGSAVDSRTGANDSRPFIAVNYIDVVREKHFSFHQIARQLQRAKRVVLTGDYGTGKSRCVREVYQFLCEHIRDSGAYPLAVNLRDHWSSSSALEIIAGHLGNIGFAASVDNAVRLLNSGNLILLLDGFDEIGTQIHDTRIEDRKSLRARAVKGVRDLLARCKAGVLITGRSHYFDGPDEMLQGLGLSTDHEVLCLEVPDVFSVAEADAYLGALGIAAKTPSWLPRKPLVFQTLVELDRGDISSLLGREHGQFEFWGAFIYAVCKRESSGVGGTIAPQTIHLILQRLAAKTRYSQKYYGRLSPSDIDAAYEAVVGSVPDQSGRQLLARMCTLGRIEPESPDRQFLDAGAVDVLRAESLISDIVSMADLDNHANWIQCLRPLGIFHAAQTISTFDLIQQCFAYLRKFGNSGNTVRLGEIVSLLTLFGDEPLDFQALSLDRAALPILNLGARLVSGLALRNSEIDLLVLDQTLIREGDSLVIDGCILSTVAGISSESGLPAWIRDSEVINFERMSNAARIKESVLTPPQKLFLAIVHKIFFQPGSGREEGSLLKGGYGQKYSPKLVDSILRLLIQDGAIERFKGYDGWVYKPVRRYADRMNRIRSELTLSDDQLWKDVSQLR</sequence>
<dbReference type="STRING" id="1454001.AW08_00950"/>
<evidence type="ECO:0000313" key="2">
    <source>
        <dbReference type="Proteomes" id="UP000020218"/>
    </source>
</evidence>
<organism evidence="1 2">
    <name type="scientific">Candidatus Accumulibacter adjunctus</name>
    <dbReference type="NCBI Taxonomy" id="1454001"/>
    <lineage>
        <taxon>Bacteria</taxon>
        <taxon>Pseudomonadati</taxon>
        <taxon>Pseudomonadota</taxon>
        <taxon>Betaproteobacteria</taxon>
        <taxon>Candidatus Accumulibacter</taxon>
    </lineage>
</organism>
<dbReference type="PATRIC" id="fig|1454001.3.peg.1089"/>
<accession>A0A011MFP3</accession>
<dbReference type="EMBL" id="JFAX01000004">
    <property type="protein sequence ID" value="EXI68638.1"/>
    <property type="molecule type" value="Genomic_DNA"/>
</dbReference>
<reference evidence="1" key="1">
    <citation type="submission" date="2014-02" db="EMBL/GenBank/DDBJ databases">
        <title>Expanding our view of genomic diversity in Candidatus Accumulibacter clades.</title>
        <authorList>
            <person name="Skennerton C.T."/>
            <person name="Barr J.J."/>
            <person name="Slater F.R."/>
            <person name="Bond P.L."/>
            <person name="Tyson G.W."/>
        </authorList>
    </citation>
    <scope>NUCLEOTIDE SEQUENCE [LARGE SCALE GENOMIC DNA]</scope>
</reference>
<dbReference type="InterPro" id="IPR027417">
    <property type="entry name" value="P-loop_NTPase"/>
</dbReference>
<keyword evidence="2" id="KW-1185">Reference proteome</keyword>
<dbReference type="Proteomes" id="UP000020218">
    <property type="component" value="Unassembled WGS sequence"/>
</dbReference>
<dbReference type="AlphaFoldDB" id="A0A011MFP3"/>
<evidence type="ECO:0000313" key="1">
    <source>
        <dbReference type="EMBL" id="EXI68638.1"/>
    </source>
</evidence>
<gene>
    <name evidence="1" type="ORF">AW08_00950</name>
</gene>
<evidence type="ECO:0008006" key="3">
    <source>
        <dbReference type="Google" id="ProtNLM"/>
    </source>
</evidence>
<protein>
    <recommendedName>
        <fullName evidence="3">NACHT domain-containing protein</fullName>
    </recommendedName>
</protein>
<comment type="caution">
    <text evidence="1">The sequence shown here is derived from an EMBL/GenBank/DDBJ whole genome shotgun (WGS) entry which is preliminary data.</text>
</comment>
<name>A0A011MFP3_9PROT</name>
<proteinExistence type="predicted"/>
<dbReference type="Gene3D" id="3.40.50.300">
    <property type="entry name" value="P-loop containing nucleotide triphosphate hydrolases"/>
    <property type="match status" value="1"/>
</dbReference>
<dbReference type="SUPFAM" id="SSF52540">
    <property type="entry name" value="P-loop containing nucleoside triphosphate hydrolases"/>
    <property type="match status" value="1"/>
</dbReference>